<dbReference type="EMBL" id="CP071872">
    <property type="protein sequence ID" value="UNM16032.1"/>
    <property type="molecule type" value="Genomic_DNA"/>
</dbReference>
<evidence type="ECO:0000256" key="1">
    <source>
        <dbReference type="SAM" id="MobiDB-lite"/>
    </source>
</evidence>
<keyword evidence="3" id="KW-1185">Reference proteome</keyword>
<reference evidence="2 3" key="1">
    <citation type="submission" date="2021-03" db="EMBL/GenBank/DDBJ databases">
        <title>Complete genome of Streptomyces formicae strain 1H-GS9 (DSM 100524).</title>
        <authorList>
            <person name="Atanasov K.E."/>
            <person name="Altabella T."/>
            <person name="Ferrer A."/>
        </authorList>
    </citation>
    <scope>NUCLEOTIDE SEQUENCE [LARGE SCALE GENOMIC DNA]</scope>
    <source>
        <strain evidence="2 3">1H-GS9</strain>
    </source>
</reference>
<evidence type="ECO:0000313" key="2">
    <source>
        <dbReference type="EMBL" id="UNM16032.1"/>
    </source>
</evidence>
<protein>
    <recommendedName>
        <fullName evidence="4">Lipoprotein</fullName>
    </recommendedName>
</protein>
<feature type="region of interest" description="Disordered" evidence="1">
    <location>
        <begin position="1"/>
        <end position="43"/>
    </location>
</feature>
<evidence type="ECO:0000313" key="3">
    <source>
        <dbReference type="Proteomes" id="UP000828924"/>
    </source>
</evidence>
<feature type="compositionally biased region" description="Polar residues" evidence="1">
    <location>
        <begin position="19"/>
        <end position="29"/>
    </location>
</feature>
<dbReference type="RefSeq" id="WP_242338316.1">
    <property type="nucleotide sequence ID" value="NZ_CP071872.1"/>
</dbReference>
<name>A0ABY3WZ14_9ACTN</name>
<gene>
    <name evidence="2" type="ORF">J4032_35280</name>
</gene>
<organism evidence="2 3">
    <name type="scientific">Streptomyces formicae</name>
    <dbReference type="NCBI Taxonomy" id="1616117"/>
    <lineage>
        <taxon>Bacteria</taxon>
        <taxon>Bacillati</taxon>
        <taxon>Actinomycetota</taxon>
        <taxon>Actinomycetes</taxon>
        <taxon>Kitasatosporales</taxon>
        <taxon>Streptomycetaceae</taxon>
        <taxon>Streptomyces</taxon>
    </lineage>
</organism>
<dbReference type="Proteomes" id="UP000828924">
    <property type="component" value="Chromosome"/>
</dbReference>
<evidence type="ECO:0008006" key="4">
    <source>
        <dbReference type="Google" id="ProtNLM"/>
    </source>
</evidence>
<sequence>MALQACGKWDGKDADGQGTAFTATGSIRRNAQRHDQVGAASIPDGNGDLLARGKVGLLFRTSGDGKGSFAPLASQVGRRPGVDEGFFSRLSDACPAW</sequence>
<proteinExistence type="predicted"/>
<accession>A0ABY3WZ14</accession>